<dbReference type="PANTHER" id="PTHR33116:SF84">
    <property type="entry name" value="RNA-DIRECTED DNA POLYMERASE"/>
    <property type="match status" value="1"/>
</dbReference>
<protein>
    <recommendedName>
        <fullName evidence="3">Reverse transcriptase</fullName>
    </recommendedName>
</protein>
<organism evidence="1 2">
    <name type="scientific">Cannabis sativa</name>
    <name type="common">Hemp</name>
    <name type="synonym">Marijuana</name>
    <dbReference type="NCBI Taxonomy" id="3483"/>
    <lineage>
        <taxon>Eukaryota</taxon>
        <taxon>Viridiplantae</taxon>
        <taxon>Streptophyta</taxon>
        <taxon>Embryophyta</taxon>
        <taxon>Tracheophyta</taxon>
        <taxon>Spermatophyta</taxon>
        <taxon>Magnoliopsida</taxon>
        <taxon>eudicotyledons</taxon>
        <taxon>Gunneridae</taxon>
        <taxon>Pentapetalae</taxon>
        <taxon>rosids</taxon>
        <taxon>fabids</taxon>
        <taxon>Rosales</taxon>
        <taxon>Cannabaceae</taxon>
        <taxon>Cannabis</taxon>
    </lineage>
</organism>
<evidence type="ECO:0000313" key="1">
    <source>
        <dbReference type="EnsemblPlants" id="cds.evm.model.06.1316"/>
    </source>
</evidence>
<dbReference type="Gramene" id="evm.model.06.1316">
    <property type="protein sequence ID" value="cds.evm.model.06.1316"/>
    <property type="gene ID" value="evm.TU.06.1316"/>
</dbReference>
<dbReference type="AlphaFoldDB" id="A0A803PTY9"/>
<reference evidence="1" key="2">
    <citation type="submission" date="2021-03" db="UniProtKB">
        <authorList>
            <consortium name="EnsemblPlants"/>
        </authorList>
    </citation>
    <scope>IDENTIFICATION</scope>
</reference>
<reference evidence="1" key="1">
    <citation type="submission" date="2018-11" db="EMBL/GenBank/DDBJ databases">
        <authorList>
            <person name="Grassa J C."/>
        </authorList>
    </citation>
    <scope>NUCLEOTIDE SEQUENCE [LARGE SCALE GENOMIC DNA]</scope>
</reference>
<keyword evidence="2" id="KW-1185">Reference proteome</keyword>
<dbReference type="Proteomes" id="UP000596661">
    <property type="component" value="Chromosome 6"/>
</dbReference>
<dbReference type="EnsemblPlants" id="evm.model.06.1316">
    <property type="protein sequence ID" value="cds.evm.model.06.1316"/>
    <property type="gene ID" value="evm.TU.06.1316"/>
</dbReference>
<dbReference type="PANTHER" id="PTHR33116">
    <property type="entry name" value="REVERSE TRANSCRIPTASE ZINC-BINDING DOMAIN-CONTAINING PROTEIN-RELATED-RELATED"/>
    <property type="match status" value="1"/>
</dbReference>
<evidence type="ECO:0000313" key="2">
    <source>
        <dbReference type="Proteomes" id="UP000596661"/>
    </source>
</evidence>
<evidence type="ECO:0008006" key="3">
    <source>
        <dbReference type="Google" id="ProtNLM"/>
    </source>
</evidence>
<proteinExistence type="predicted"/>
<dbReference type="EMBL" id="UZAU01000599">
    <property type="status" value="NOT_ANNOTATED_CDS"/>
    <property type="molecule type" value="Genomic_DNA"/>
</dbReference>
<accession>A0A803PTY9</accession>
<name>A0A803PTY9_CANSA</name>
<sequence>MLQGLKLFSRSSGLNPIPSKSAIYCSGMDSKEIQRMIDASGFYRSHVPLRYLGIPICAKKISAKECSILVDKMAARIKSLSSRNLSFAGRAMLINTVLLTMHSYWSQIMVLPKKILREIAAVCRAFLLKGQTSTIGAGAVAWDMMCDAKRMVELV</sequence>